<dbReference type="Gene3D" id="2.60.120.200">
    <property type="match status" value="1"/>
</dbReference>
<organism evidence="5 6">
    <name type="scientific">Flammeovirga aprica JL-4</name>
    <dbReference type="NCBI Taxonomy" id="694437"/>
    <lineage>
        <taxon>Bacteria</taxon>
        <taxon>Pseudomonadati</taxon>
        <taxon>Bacteroidota</taxon>
        <taxon>Cytophagia</taxon>
        <taxon>Cytophagales</taxon>
        <taxon>Flammeovirgaceae</taxon>
        <taxon>Flammeovirga</taxon>
    </lineage>
</organism>
<dbReference type="PROSITE" id="PS51175">
    <property type="entry name" value="CBM6"/>
    <property type="match status" value="3"/>
</dbReference>
<dbReference type="SUPFAM" id="SSF49899">
    <property type="entry name" value="Concanavalin A-like lectins/glucanases"/>
    <property type="match status" value="1"/>
</dbReference>
<evidence type="ECO:0000259" key="4">
    <source>
        <dbReference type="PROSITE" id="PS51762"/>
    </source>
</evidence>
<dbReference type="Pfam" id="PF03422">
    <property type="entry name" value="CBM_6"/>
    <property type="match status" value="3"/>
</dbReference>
<dbReference type="InterPro" id="IPR026444">
    <property type="entry name" value="Secre_tail"/>
</dbReference>
<accession>A0A7X9P2C7</accession>
<feature type="domain" description="CBM6" evidence="3">
    <location>
        <begin position="692"/>
        <end position="810"/>
    </location>
</feature>
<evidence type="ECO:0000256" key="1">
    <source>
        <dbReference type="ARBA" id="ARBA00006865"/>
    </source>
</evidence>
<dbReference type="CDD" id="cd08023">
    <property type="entry name" value="GH16_laminarinase_like"/>
    <property type="match status" value="1"/>
</dbReference>
<protein>
    <submittedName>
        <fullName evidence="5">Carbohydrate-binding protein</fullName>
    </submittedName>
</protein>
<dbReference type="Pfam" id="PF18962">
    <property type="entry name" value="Por_Secre_tail"/>
    <property type="match status" value="1"/>
</dbReference>
<dbReference type="InterPro" id="IPR008979">
    <property type="entry name" value="Galactose-bd-like_sf"/>
</dbReference>
<comment type="similarity">
    <text evidence="1">Belongs to the glycosyl hydrolase 16 family.</text>
</comment>
<dbReference type="Gene3D" id="2.60.120.260">
    <property type="entry name" value="Galactose-binding domain-like"/>
    <property type="match status" value="3"/>
</dbReference>
<proteinExistence type="inferred from homology"/>
<feature type="domain" description="CBM6" evidence="3">
    <location>
        <begin position="561"/>
        <end position="680"/>
    </location>
</feature>
<dbReference type="Gene3D" id="2.60.40.10">
    <property type="entry name" value="Immunoglobulins"/>
    <property type="match status" value="1"/>
</dbReference>
<evidence type="ECO:0000256" key="2">
    <source>
        <dbReference type="ARBA" id="ARBA00022729"/>
    </source>
</evidence>
<dbReference type="EMBL" id="JABANE010000008">
    <property type="protein sequence ID" value="NME67137.1"/>
    <property type="molecule type" value="Genomic_DNA"/>
</dbReference>
<dbReference type="SMART" id="SM00606">
    <property type="entry name" value="CBD_IV"/>
    <property type="match status" value="3"/>
</dbReference>
<dbReference type="InterPro" id="IPR013320">
    <property type="entry name" value="ConA-like_dom_sf"/>
</dbReference>
<dbReference type="PANTHER" id="PTHR10963">
    <property type="entry name" value="GLYCOSYL HYDROLASE-RELATED"/>
    <property type="match status" value="1"/>
</dbReference>
<keyword evidence="2" id="KW-0732">Signal</keyword>
<dbReference type="GO" id="GO:0005975">
    <property type="term" value="P:carbohydrate metabolic process"/>
    <property type="evidence" value="ECO:0007669"/>
    <property type="project" value="InterPro"/>
</dbReference>
<dbReference type="NCBIfam" id="TIGR04183">
    <property type="entry name" value="Por_Secre_tail"/>
    <property type="match status" value="1"/>
</dbReference>
<gene>
    <name evidence="5" type="ORF">HHU12_04080</name>
</gene>
<dbReference type="Proteomes" id="UP000576082">
    <property type="component" value="Unassembled WGS sequence"/>
</dbReference>
<dbReference type="SUPFAM" id="SSF49785">
    <property type="entry name" value="Galactose-binding domain-like"/>
    <property type="match status" value="3"/>
</dbReference>
<comment type="caution">
    <text evidence="5">The sequence shown here is derived from an EMBL/GenBank/DDBJ whole genome shotgun (WGS) entry which is preliminary data.</text>
</comment>
<dbReference type="InterPro" id="IPR006584">
    <property type="entry name" value="Cellulose-bd_IV"/>
</dbReference>
<reference evidence="5 6" key="1">
    <citation type="submission" date="2020-04" db="EMBL/GenBank/DDBJ databases">
        <title>Flammeovirga sp. SR4, a novel species isolated from seawater.</title>
        <authorList>
            <person name="Wang X."/>
        </authorList>
    </citation>
    <scope>NUCLEOTIDE SEQUENCE [LARGE SCALE GENOMIC DNA]</scope>
    <source>
        <strain evidence="5 6">ATCC 23126</strain>
    </source>
</reference>
<keyword evidence="6" id="KW-1185">Reference proteome</keyword>
<dbReference type="InterPro" id="IPR050546">
    <property type="entry name" value="Glycosyl_Hydrlase_16"/>
</dbReference>
<dbReference type="InterPro" id="IPR005084">
    <property type="entry name" value="CBM6"/>
</dbReference>
<dbReference type="InterPro" id="IPR000757">
    <property type="entry name" value="Beta-glucanase-like"/>
</dbReference>
<evidence type="ECO:0000313" key="5">
    <source>
        <dbReference type="EMBL" id="NME67137.1"/>
    </source>
</evidence>
<dbReference type="Pfam" id="PF00722">
    <property type="entry name" value="Glyco_hydro_16"/>
    <property type="match status" value="1"/>
</dbReference>
<dbReference type="AlphaFoldDB" id="A0A7X9P2C7"/>
<sequence length="896" mass="98723">MKYNSLLRLFALLIFCGASEFSYARSFIIGAINKHNPSSPMEGILCDTEHRAFQGNIPNLPGVVEAENYNEGCPGIPFFDTNAINEGGVYRNDAVDIEECSEGGYNLGWTQSSEWLNYQVNVQNTGNHDFSFRVAAMNAGGQFHLELNGQNITGNIDIPSTGAWQNWVDVAVSGVQLTAGIQHLKLVITGGGFNLNNFSAVYAPIVSAPEITQIVATPSSPLINETIEIQATITDDGTVTTAEINWGYSSDNLLNIVQLSSNNSNSYTGTIPAQIEEGIIYYQITATDNSGLIATSPVNSVTVQSVNENQPTLVWSDEFNYTGLPDPSKWGYDTGNGGFGNNELQNYTASRLENARVENGSLIIEARRDWHEGIEYSSARMVTRNKGDWLYGRIEVKAKLPGAGRGTWPAIWMLPTDWEYGGWPNSGEIDIMENVGYDPNVVHGTVHTEAYNHILGTQLAGKVEKSNYHSEFHIYAVNWYEDKIDFFIDDELYFTHHKHGGSAEWPFDKRFHLILNIAVGGNWGGAQGVDSSIWPKQMEVDYVRVYGQPATPDPETVDLPGTIEAENYAQSSGVQTETCEEGGLNVGHIDAGDWFKYNVNVTQSGLYTVEYRVASNEADGAFNLEQDKGNTILGTLNVPNTGGWQNWQTISHEVTLNSGEQQLAIGVPSGGFNMNWIRFTPKGTPPVEVDPIQIEAESYKLMEGIQVEACSEGGQNIGWTTKDDWLVYDADIPAGNYTLEYRIASQNGGGELQIEKAGGGNSFGTIMIPSTSGWQNWRTVSHDIQITENLNEIAINIRNGGFNLNWFSLTPKIVNNGRQKTLAQSLQIYPNPAHNVLNIKGVGEVVDFQLFGIDGRSYNLKPQNAQLDISTLNQGIYFMKITDHSNSIHSIKFIKE</sequence>
<feature type="domain" description="CBM6" evidence="3">
    <location>
        <begin position="62"/>
        <end position="201"/>
    </location>
</feature>
<dbReference type="PROSITE" id="PS51762">
    <property type="entry name" value="GH16_2"/>
    <property type="match status" value="1"/>
</dbReference>
<evidence type="ECO:0000259" key="3">
    <source>
        <dbReference type="PROSITE" id="PS51175"/>
    </source>
</evidence>
<dbReference type="GO" id="GO:0030246">
    <property type="term" value="F:carbohydrate binding"/>
    <property type="evidence" value="ECO:0007669"/>
    <property type="project" value="InterPro"/>
</dbReference>
<dbReference type="RefSeq" id="WP_169655267.1">
    <property type="nucleotide sequence ID" value="NZ_JABANE010000008.1"/>
</dbReference>
<dbReference type="InterPro" id="IPR013783">
    <property type="entry name" value="Ig-like_fold"/>
</dbReference>
<evidence type="ECO:0000313" key="6">
    <source>
        <dbReference type="Proteomes" id="UP000576082"/>
    </source>
</evidence>
<dbReference type="GO" id="GO:0004553">
    <property type="term" value="F:hydrolase activity, hydrolyzing O-glycosyl compounds"/>
    <property type="evidence" value="ECO:0007669"/>
    <property type="project" value="InterPro"/>
</dbReference>
<dbReference type="PANTHER" id="PTHR10963:SF55">
    <property type="entry name" value="GLYCOSIDE HYDROLASE FAMILY 16 PROTEIN"/>
    <property type="match status" value="1"/>
</dbReference>
<name>A0A7X9P2C7_9BACT</name>
<feature type="domain" description="GH16" evidence="4">
    <location>
        <begin position="296"/>
        <end position="551"/>
    </location>
</feature>
<dbReference type="CDD" id="cd04080">
    <property type="entry name" value="CBM6_cellulase-like"/>
    <property type="match status" value="3"/>
</dbReference>